<dbReference type="VEuPathDB" id="FungiDB:SPPG_00701"/>
<keyword evidence="5 9" id="KW-0999">Mitochondrion inner membrane</keyword>
<dbReference type="PANTHER" id="PTHR21304">
    <property type="entry name" value="MICOS COMPLEX SUBUNIT MIC10"/>
    <property type="match status" value="1"/>
</dbReference>
<keyword evidence="4 9" id="KW-0812">Transmembrane</keyword>
<evidence type="ECO:0000256" key="1">
    <source>
        <dbReference type="ARBA" id="ARBA00002689"/>
    </source>
</evidence>
<accession>A0A0L0HUJ2</accession>
<comment type="similarity">
    <text evidence="3 9">Belongs to the MICOS complex subunit Mic10 family.</text>
</comment>
<organism evidence="11 12">
    <name type="scientific">Spizellomyces punctatus (strain DAOM BR117)</name>
    <dbReference type="NCBI Taxonomy" id="645134"/>
    <lineage>
        <taxon>Eukaryota</taxon>
        <taxon>Fungi</taxon>
        <taxon>Fungi incertae sedis</taxon>
        <taxon>Chytridiomycota</taxon>
        <taxon>Chytridiomycota incertae sedis</taxon>
        <taxon>Chytridiomycetes</taxon>
        <taxon>Spizellomycetales</taxon>
        <taxon>Spizellomycetaceae</taxon>
        <taxon>Spizellomyces</taxon>
    </lineage>
</organism>
<evidence type="ECO:0000256" key="8">
    <source>
        <dbReference type="ARBA" id="ARBA00023136"/>
    </source>
</evidence>
<evidence type="ECO:0000256" key="2">
    <source>
        <dbReference type="ARBA" id="ARBA00004434"/>
    </source>
</evidence>
<name>A0A0L0HUJ2_SPIPD</name>
<protein>
    <recommendedName>
        <fullName evidence="9">MICOS complex subunit MIC10</fullName>
    </recommendedName>
</protein>
<reference evidence="11 12" key="1">
    <citation type="submission" date="2009-08" db="EMBL/GenBank/DDBJ databases">
        <title>The Genome Sequence of Spizellomyces punctatus strain DAOM BR117.</title>
        <authorList>
            <consortium name="The Broad Institute Genome Sequencing Platform"/>
            <person name="Russ C."/>
            <person name="Cuomo C."/>
            <person name="Shea T."/>
            <person name="Young S.K."/>
            <person name="Zeng Q."/>
            <person name="Koehrsen M."/>
            <person name="Haas B."/>
            <person name="Borodovsky M."/>
            <person name="Guigo R."/>
            <person name="Alvarado L."/>
            <person name="Berlin A."/>
            <person name="Bochicchio J."/>
            <person name="Borenstein D."/>
            <person name="Chapman S."/>
            <person name="Chen Z."/>
            <person name="Engels R."/>
            <person name="Freedman E."/>
            <person name="Gellesch M."/>
            <person name="Goldberg J."/>
            <person name="Griggs A."/>
            <person name="Gujja S."/>
            <person name="Heiman D."/>
            <person name="Hepburn T."/>
            <person name="Howarth C."/>
            <person name="Jen D."/>
            <person name="Larson L."/>
            <person name="Lewis B."/>
            <person name="Mehta T."/>
            <person name="Park D."/>
            <person name="Pearson M."/>
            <person name="Roberts A."/>
            <person name="Saif S."/>
            <person name="Shenoy N."/>
            <person name="Sisk P."/>
            <person name="Stolte C."/>
            <person name="Sykes S."/>
            <person name="Thomson T."/>
            <person name="Walk T."/>
            <person name="White J."/>
            <person name="Yandava C."/>
            <person name="Burger G."/>
            <person name="Gray M.W."/>
            <person name="Holland P.W.H."/>
            <person name="King N."/>
            <person name="Lang F.B.F."/>
            <person name="Roger A.J."/>
            <person name="Ruiz-Trillo I."/>
            <person name="Lander E."/>
            <person name="Nusbaum C."/>
        </authorList>
    </citation>
    <scope>NUCLEOTIDE SEQUENCE [LARGE SCALE GENOMIC DNA]</scope>
    <source>
        <strain evidence="11 12">DAOM BR117</strain>
    </source>
</reference>
<dbReference type="STRING" id="645134.A0A0L0HUJ2"/>
<keyword evidence="6 9" id="KW-1133">Transmembrane helix</keyword>
<dbReference type="EMBL" id="KQ257450">
    <property type="protein sequence ID" value="KND05021.1"/>
    <property type="molecule type" value="Genomic_DNA"/>
</dbReference>
<feature type="region of interest" description="Disordered" evidence="10">
    <location>
        <begin position="1"/>
        <end position="26"/>
    </location>
</feature>
<evidence type="ECO:0000313" key="12">
    <source>
        <dbReference type="Proteomes" id="UP000053201"/>
    </source>
</evidence>
<evidence type="ECO:0000256" key="9">
    <source>
        <dbReference type="RuleBase" id="RU363011"/>
    </source>
</evidence>
<feature type="transmembrane region" description="Helical" evidence="9">
    <location>
        <begin position="59"/>
        <end position="78"/>
    </location>
</feature>
<sequence length="124" mass="13451">MGAAKPPRCAYSRVQTERQKTDDDPGGLHSIIADMVANPDVVSAEEVLSRKYDQCLSNAVVKAGMGISVGVGLSFLFFKRKMWPIAMSTGFGLGVAYEQCARSFNPRRELGQELRKASDLAGKP</sequence>
<evidence type="ECO:0000256" key="7">
    <source>
        <dbReference type="ARBA" id="ARBA00023128"/>
    </source>
</evidence>
<evidence type="ECO:0000256" key="6">
    <source>
        <dbReference type="ARBA" id="ARBA00022989"/>
    </source>
</evidence>
<dbReference type="InParanoid" id="A0A0L0HUJ2"/>
<dbReference type="OMA" id="SNCRHDL"/>
<keyword evidence="7 9" id="KW-0496">Mitochondrion</keyword>
<evidence type="ECO:0000256" key="3">
    <source>
        <dbReference type="ARBA" id="ARBA00006792"/>
    </source>
</evidence>
<evidence type="ECO:0000256" key="5">
    <source>
        <dbReference type="ARBA" id="ARBA00022792"/>
    </source>
</evidence>
<comment type="function">
    <text evidence="1 9">Component of the MICOS complex, a large protein complex of the mitochondrial inner membrane that plays crucial roles in the maintenance of crista junctions, inner membrane architecture, and formation of contact sites to the outer membrane.</text>
</comment>
<dbReference type="AlphaFoldDB" id="A0A0L0HUJ2"/>
<dbReference type="GeneID" id="27684413"/>
<dbReference type="RefSeq" id="XP_016613060.1">
    <property type="nucleotide sequence ID" value="XM_016749030.1"/>
</dbReference>
<dbReference type="GO" id="GO:0061617">
    <property type="term" value="C:MICOS complex"/>
    <property type="evidence" value="ECO:0007669"/>
    <property type="project" value="UniProtKB-UniRule"/>
</dbReference>
<gene>
    <name evidence="11" type="ORF">SPPG_00701</name>
</gene>
<dbReference type="PANTHER" id="PTHR21304:SF0">
    <property type="entry name" value="MICOS COMPLEX SUBUNIT MIC10"/>
    <property type="match status" value="1"/>
</dbReference>
<keyword evidence="12" id="KW-1185">Reference proteome</keyword>
<comment type="subcellular location">
    <subcellularLocation>
        <location evidence="2 9">Mitochondrion inner membrane</location>
        <topology evidence="2 9">Single-pass membrane protein</topology>
    </subcellularLocation>
</comment>
<dbReference type="InterPro" id="IPR007512">
    <property type="entry name" value="Mic10"/>
</dbReference>
<dbReference type="OrthoDB" id="1916310at2759"/>
<dbReference type="Proteomes" id="UP000053201">
    <property type="component" value="Unassembled WGS sequence"/>
</dbReference>
<evidence type="ECO:0000313" key="11">
    <source>
        <dbReference type="EMBL" id="KND05021.1"/>
    </source>
</evidence>
<dbReference type="eggNOG" id="KOG4604">
    <property type="taxonomic scope" value="Eukaryota"/>
</dbReference>
<comment type="subunit">
    <text evidence="9">Component of the mitochondrial contact site and cristae organizing system (MICOS) complex.</text>
</comment>
<evidence type="ECO:0000256" key="10">
    <source>
        <dbReference type="SAM" id="MobiDB-lite"/>
    </source>
</evidence>
<evidence type="ECO:0000256" key="4">
    <source>
        <dbReference type="ARBA" id="ARBA00022692"/>
    </source>
</evidence>
<keyword evidence="8 9" id="KW-0472">Membrane</keyword>
<dbReference type="Pfam" id="PF04418">
    <property type="entry name" value="DUF543"/>
    <property type="match status" value="1"/>
</dbReference>
<proteinExistence type="inferred from homology"/>